<dbReference type="EMBL" id="AGNL01012362">
    <property type="protein sequence ID" value="EJK67927.1"/>
    <property type="molecule type" value="Genomic_DNA"/>
</dbReference>
<protein>
    <submittedName>
        <fullName evidence="2">Uncharacterized protein</fullName>
    </submittedName>
</protein>
<reference evidence="2 3" key="1">
    <citation type="journal article" date="2012" name="Genome Biol.">
        <title>Genome and low-iron response of an oceanic diatom adapted to chronic iron limitation.</title>
        <authorList>
            <person name="Lommer M."/>
            <person name="Specht M."/>
            <person name="Roy A.S."/>
            <person name="Kraemer L."/>
            <person name="Andreson R."/>
            <person name="Gutowska M.A."/>
            <person name="Wolf J."/>
            <person name="Bergner S.V."/>
            <person name="Schilhabel M.B."/>
            <person name="Klostermeier U.C."/>
            <person name="Beiko R.G."/>
            <person name="Rosenstiel P."/>
            <person name="Hippler M."/>
            <person name="Laroche J."/>
        </authorList>
    </citation>
    <scope>NUCLEOTIDE SEQUENCE [LARGE SCALE GENOMIC DNA]</scope>
    <source>
        <strain evidence="2 3">CCMP1005</strain>
    </source>
</reference>
<evidence type="ECO:0000256" key="1">
    <source>
        <dbReference type="SAM" id="MobiDB-lite"/>
    </source>
</evidence>
<sequence>MITTSTTSSAPFGRADDDNGPGWEPPPQDRKRYFSTFITSRRWSPADGGKPSFPCFKVYYLPQRFGLAESTPLAFEDDSSPMRRSTEYPEAYATVEMVDPSIFAPSSLPDAAVYGGTGGLGHNLHNPGIPAEFRHCALLRRRRIPSSSPDRRPTDFGPRSIPDATAPKGSKDKGYNVRKQGIPTQCPASSWMDSFDNIFRCKDQRFLDMKWSS</sequence>
<keyword evidence="3" id="KW-1185">Reference proteome</keyword>
<feature type="compositionally biased region" description="Polar residues" evidence="1">
    <location>
        <begin position="1"/>
        <end position="10"/>
    </location>
</feature>
<feature type="region of interest" description="Disordered" evidence="1">
    <location>
        <begin position="144"/>
        <end position="181"/>
    </location>
</feature>
<organism evidence="2 3">
    <name type="scientific">Thalassiosira oceanica</name>
    <name type="common">Marine diatom</name>
    <dbReference type="NCBI Taxonomy" id="159749"/>
    <lineage>
        <taxon>Eukaryota</taxon>
        <taxon>Sar</taxon>
        <taxon>Stramenopiles</taxon>
        <taxon>Ochrophyta</taxon>
        <taxon>Bacillariophyta</taxon>
        <taxon>Coscinodiscophyceae</taxon>
        <taxon>Thalassiosirophycidae</taxon>
        <taxon>Thalassiosirales</taxon>
        <taxon>Thalassiosiraceae</taxon>
        <taxon>Thalassiosira</taxon>
    </lineage>
</organism>
<comment type="caution">
    <text evidence="2">The sequence shown here is derived from an EMBL/GenBank/DDBJ whole genome shotgun (WGS) entry which is preliminary data.</text>
</comment>
<gene>
    <name evidence="2" type="ORF">THAOC_10961</name>
</gene>
<feature type="region of interest" description="Disordered" evidence="1">
    <location>
        <begin position="1"/>
        <end position="31"/>
    </location>
</feature>
<proteinExistence type="predicted"/>
<accession>K0TBQ8</accession>
<feature type="non-terminal residue" evidence="2">
    <location>
        <position position="213"/>
    </location>
</feature>
<evidence type="ECO:0000313" key="2">
    <source>
        <dbReference type="EMBL" id="EJK67927.1"/>
    </source>
</evidence>
<evidence type="ECO:0000313" key="3">
    <source>
        <dbReference type="Proteomes" id="UP000266841"/>
    </source>
</evidence>
<dbReference type="Proteomes" id="UP000266841">
    <property type="component" value="Unassembled WGS sequence"/>
</dbReference>
<name>K0TBQ8_THAOC</name>
<dbReference type="AlphaFoldDB" id="K0TBQ8"/>